<keyword evidence="2" id="KW-0808">Transferase</keyword>
<dbReference type="RefSeq" id="WP_145244342.1">
    <property type="nucleotide sequence ID" value="NZ_CP036273.1"/>
</dbReference>
<dbReference type="Gene3D" id="3.40.50.2000">
    <property type="entry name" value="Glycogen Phosphorylase B"/>
    <property type="match status" value="2"/>
</dbReference>
<dbReference type="EMBL" id="CP036273">
    <property type="protein sequence ID" value="QDU24155.1"/>
    <property type="molecule type" value="Genomic_DNA"/>
</dbReference>
<dbReference type="PANTHER" id="PTHR12526:SF636">
    <property type="entry name" value="BLL3647 PROTEIN"/>
    <property type="match status" value="1"/>
</dbReference>
<dbReference type="Pfam" id="PF13692">
    <property type="entry name" value="Glyco_trans_1_4"/>
    <property type="match status" value="1"/>
</dbReference>
<keyword evidence="2" id="KW-0328">Glycosyltransferase</keyword>
<dbReference type="EC" id="2.4.-.-" evidence="2"/>
<dbReference type="AlphaFoldDB" id="A0A517Y310"/>
<sequence>MRILALTNRYPRPGREQDAVYNHLQARALAREHTVAAVVPVPWTERVANRRTGVTIPPELDRDRVHVYHPTYYYPPWVLQSAYGRFYQASVRRTFLRAAAALRPEVVLACWAHPDGWAAVQLGRELDLPVVIKVIGSDVLVLGRAGRRAARVAEALREADGVVAVSRDLADHVVRLGVDPGRVHVVPEGTDLEVFCPGDRGEARTRLGLPADGRVIVFVGNVLLSKGAGVLVEACGALAARGAEFRCYVVGRGADTAAVGRSVERLGLGDRVTLAGPRPQADLPDWYRAADVVTLPSYSEGIPNVLREALACGRPFVATRVGGIPELVRGPAGRLVPPGDPAALADALAAVLADPPPVTEAERSVNVSWDKSARQLAGHLRAAAERG</sequence>
<evidence type="ECO:0000259" key="1">
    <source>
        <dbReference type="Pfam" id="PF13439"/>
    </source>
</evidence>
<reference evidence="2 3" key="1">
    <citation type="submission" date="2019-02" db="EMBL/GenBank/DDBJ databases">
        <title>Deep-cultivation of Planctomycetes and their phenomic and genomic characterization uncovers novel biology.</title>
        <authorList>
            <person name="Wiegand S."/>
            <person name="Jogler M."/>
            <person name="Boedeker C."/>
            <person name="Pinto D."/>
            <person name="Vollmers J."/>
            <person name="Rivas-Marin E."/>
            <person name="Kohn T."/>
            <person name="Peeters S.H."/>
            <person name="Heuer A."/>
            <person name="Rast P."/>
            <person name="Oberbeckmann S."/>
            <person name="Bunk B."/>
            <person name="Jeske O."/>
            <person name="Meyerdierks A."/>
            <person name="Storesund J.E."/>
            <person name="Kallscheuer N."/>
            <person name="Luecker S."/>
            <person name="Lage O.M."/>
            <person name="Pohl T."/>
            <person name="Merkel B.J."/>
            <person name="Hornburger P."/>
            <person name="Mueller R.-W."/>
            <person name="Bruemmer F."/>
            <person name="Labrenz M."/>
            <person name="Spormann A.M."/>
            <person name="Op den Camp H."/>
            <person name="Overmann J."/>
            <person name="Amann R."/>
            <person name="Jetten M.S.M."/>
            <person name="Mascher T."/>
            <person name="Medema M.H."/>
            <person name="Devos D.P."/>
            <person name="Kaster A.-K."/>
            <person name="Ovreas L."/>
            <person name="Rohde M."/>
            <person name="Galperin M.Y."/>
            <person name="Jogler C."/>
        </authorList>
    </citation>
    <scope>NUCLEOTIDE SEQUENCE [LARGE SCALE GENOMIC DNA]</scope>
    <source>
        <strain evidence="2 3">ETA_A1</strain>
    </source>
</reference>
<evidence type="ECO:0000313" key="2">
    <source>
        <dbReference type="EMBL" id="QDU24155.1"/>
    </source>
</evidence>
<proteinExistence type="predicted"/>
<dbReference type="OrthoDB" id="258796at2"/>
<dbReference type="InterPro" id="IPR028098">
    <property type="entry name" value="Glyco_trans_4-like_N"/>
</dbReference>
<dbReference type="GO" id="GO:0016757">
    <property type="term" value="F:glycosyltransferase activity"/>
    <property type="evidence" value="ECO:0007669"/>
    <property type="project" value="UniProtKB-KW"/>
</dbReference>
<keyword evidence="3" id="KW-1185">Reference proteome</keyword>
<gene>
    <name evidence="2" type="primary">tuaC</name>
    <name evidence="2" type="ORF">ETAA1_61690</name>
</gene>
<feature type="domain" description="Glycosyltransferase subfamily 4-like N-terminal" evidence="1">
    <location>
        <begin position="21"/>
        <end position="193"/>
    </location>
</feature>
<protein>
    <submittedName>
        <fullName evidence="2">Teichuronic acid biosynthesis glycosyltransferase TuaC</fullName>
        <ecNumber evidence="2">2.4.-.-</ecNumber>
    </submittedName>
</protein>
<dbReference type="KEGG" id="uli:ETAA1_61690"/>
<name>A0A517Y310_9BACT</name>
<dbReference type="PANTHER" id="PTHR12526">
    <property type="entry name" value="GLYCOSYLTRANSFERASE"/>
    <property type="match status" value="1"/>
</dbReference>
<dbReference type="SUPFAM" id="SSF53756">
    <property type="entry name" value="UDP-Glycosyltransferase/glycogen phosphorylase"/>
    <property type="match status" value="1"/>
</dbReference>
<dbReference type="Proteomes" id="UP000319576">
    <property type="component" value="Chromosome"/>
</dbReference>
<organism evidence="2 3">
    <name type="scientific">Urbifossiella limnaea</name>
    <dbReference type="NCBI Taxonomy" id="2528023"/>
    <lineage>
        <taxon>Bacteria</taxon>
        <taxon>Pseudomonadati</taxon>
        <taxon>Planctomycetota</taxon>
        <taxon>Planctomycetia</taxon>
        <taxon>Gemmatales</taxon>
        <taxon>Gemmataceae</taxon>
        <taxon>Urbifossiella</taxon>
    </lineage>
</organism>
<accession>A0A517Y310</accession>
<dbReference type="Pfam" id="PF13439">
    <property type="entry name" value="Glyco_transf_4"/>
    <property type="match status" value="1"/>
</dbReference>
<evidence type="ECO:0000313" key="3">
    <source>
        <dbReference type="Proteomes" id="UP000319576"/>
    </source>
</evidence>